<evidence type="ECO:0000256" key="2">
    <source>
        <dbReference type="SAM" id="MobiDB-lite"/>
    </source>
</evidence>
<dbReference type="EMBL" id="VJZC01000001">
    <property type="protein sequence ID" value="MPY55687.1"/>
    <property type="molecule type" value="Genomic_DNA"/>
</dbReference>
<feature type="region of interest" description="Disordered" evidence="2">
    <location>
        <begin position="1"/>
        <end position="21"/>
    </location>
</feature>
<sequence length="409" mass="44169">MSTASPSPHASSAASGQTGVPEFDTDLFSEDVVVDPYPHYRRLRDLGPVAYLTSQQMHALGRYDEVRAVLADDETFISGQGVHFNDVFNELMRGAILTSDGPEHEQLRQVVAHRLTPRALREERASIEAKADALVTALLERDEVLDAVTDIAQAMPMSVVPDFLGFPQDCRDRLIDWALAGLEAGGPPSDRHAASIPAAIEMGEYTGGLVAQRRTLPGSLGHDLLAAADRGEVAMDRCPALLIDYFGPSLETTISALGSAIALFAQHPDQWDLLRANPDLAGSAFNEVIRLESPLRAFTRVAGRDTEIGGHPLPKGSRVAVFFASANRDERKWDRPDAFDITRQNADHVALGYGVHGCAGQGLARLEITSVLTGLARSVARLEPAGEPRPIVHSIVRSYTSVPVRLHAA</sequence>
<gene>
    <name evidence="3" type="ORF">FNH08_00315</name>
</gene>
<dbReference type="AlphaFoldDB" id="A0A5N8X8L4"/>
<dbReference type="GO" id="GO:0016705">
    <property type="term" value="F:oxidoreductase activity, acting on paired donors, with incorporation or reduction of molecular oxygen"/>
    <property type="evidence" value="ECO:0007669"/>
    <property type="project" value="InterPro"/>
</dbReference>
<reference evidence="3 4" key="1">
    <citation type="submission" date="2019-07" db="EMBL/GenBank/DDBJ databases">
        <title>New species of Amycolatopsis and Streptomyces.</title>
        <authorList>
            <person name="Duangmal K."/>
            <person name="Teo W.F.A."/>
            <person name="Lipun K."/>
        </authorList>
    </citation>
    <scope>NUCLEOTIDE SEQUENCE [LARGE SCALE GENOMIC DNA]</scope>
    <source>
        <strain evidence="3 4">NBRC 106415</strain>
    </source>
</reference>
<dbReference type="Pfam" id="PF00067">
    <property type="entry name" value="p450"/>
    <property type="match status" value="1"/>
</dbReference>
<evidence type="ECO:0000313" key="4">
    <source>
        <dbReference type="Proteomes" id="UP000400924"/>
    </source>
</evidence>
<keyword evidence="4" id="KW-1185">Reference proteome</keyword>
<organism evidence="3 4">
    <name type="scientific">Streptomyces spongiae</name>
    <dbReference type="NCBI Taxonomy" id="565072"/>
    <lineage>
        <taxon>Bacteria</taxon>
        <taxon>Bacillati</taxon>
        <taxon>Actinomycetota</taxon>
        <taxon>Actinomycetes</taxon>
        <taxon>Kitasatosporales</taxon>
        <taxon>Streptomycetaceae</taxon>
        <taxon>Streptomyces</taxon>
    </lineage>
</organism>
<evidence type="ECO:0000256" key="1">
    <source>
        <dbReference type="ARBA" id="ARBA00010617"/>
    </source>
</evidence>
<dbReference type="GO" id="GO:0004497">
    <property type="term" value="F:monooxygenase activity"/>
    <property type="evidence" value="ECO:0007669"/>
    <property type="project" value="InterPro"/>
</dbReference>
<dbReference type="InterPro" id="IPR002397">
    <property type="entry name" value="Cyt_P450_B"/>
</dbReference>
<name>A0A5N8X8L4_9ACTN</name>
<dbReference type="Proteomes" id="UP000400924">
    <property type="component" value="Unassembled WGS sequence"/>
</dbReference>
<dbReference type="InterPro" id="IPR036396">
    <property type="entry name" value="Cyt_P450_sf"/>
</dbReference>
<protein>
    <submittedName>
        <fullName evidence="3">Cytochrome P450</fullName>
    </submittedName>
</protein>
<dbReference type="GO" id="GO:0020037">
    <property type="term" value="F:heme binding"/>
    <property type="evidence" value="ECO:0007669"/>
    <property type="project" value="InterPro"/>
</dbReference>
<evidence type="ECO:0000313" key="3">
    <source>
        <dbReference type="EMBL" id="MPY55687.1"/>
    </source>
</evidence>
<dbReference type="PANTHER" id="PTHR46696:SF1">
    <property type="entry name" value="CYTOCHROME P450 YJIB-RELATED"/>
    <property type="match status" value="1"/>
</dbReference>
<proteinExistence type="inferred from homology"/>
<dbReference type="RefSeq" id="WP_152769169.1">
    <property type="nucleotide sequence ID" value="NZ_VJZC01000001.1"/>
</dbReference>
<comment type="caution">
    <text evidence="3">The sequence shown here is derived from an EMBL/GenBank/DDBJ whole genome shotgun (WGS) entry which is preliminary data.</text>
</comment>
<dbReference type="OrthoDB" id="9801155at2"/>
<dbReference type="PRINTS" id="PR00359">
    <property type="entry name" value="BP450"/>
</dbReference>
<feature type="compositionally biased region" description="Low complexity" evidence="2">
    <location>
        <begin position="1"/>
        <end position="15"/>
    </location>
</feature>
<accession>A0A5N8X8L4</accession>
<comment type="similarity">
    <text evidence="1">Belongs to the cytochrome P450 family.</text>
</comment>
<dbReference type="GO" id="GO:0005506">
    <property type="term" value="F:iron ion binding"/>
    <property type="evidence" value="ECO:0007669"/>
    <property type="project" value="InterPro"/>
</dbReference>
<dbReference type="SUPFAM" id="SSF48264">
    <property type="entry name" value="Cytochrome P450"/>
    <property type="match status" value="1"/>
</dbReference>
<dbReference type="InterPro" id="IPR001128">
    <property type="entry name" value="Cyt_P450"/>
</dbReference>
<dbReference type="Gene3D" id="1.10.630.10">
    <property type="entry name" value="Cytochrome P450"/>
    <property type="match status" value="1"/>
</dbReference>
<dbReference type="PANTHER" id="PTHR46696">
    <property type="entry name" value="P450, PUTATIVE (EUROFUNG)-RELATED"/>
    <property type="match status" value="1"/>
</dbReference>